<reference evidence="2 3" key="1">
    <citation type="submission" date="2018-05" db="EMBL/GenBank/DDBJ databases">
        <title>Complete genome sequence of sponge-derived Streptomyces sp. HNM0039.</title>
        <authorList>
            <person name="Huang X."/>
            <person name="Zhou S."/>
        </authorList>
    </citation>
    <scope>NUCLEOTIDE SEQUENCE [LARGE SCALE GENOMIC DNA]</scope>
    <source>
        <strain evidence="2 3">HNM0039</strain>
    </source>
</reference>
<dbReference type="AlphaFoldDB" id="A0A2S1SZ68"/>
<proteinExistence type="predicted"/>
<dbReference type="RefSeq" id="WP_108907819.1">
    <property type="nucleotide sequence ID" value="NZ_CP029188.1"/>
</dbReference>
<name>A0A2S1SZ68_9ACTN</name>
<dbReference type="EMBL" id="CP029188">
    <property type="protein sequence ID" value="AWI31671.1"/>
    <property type="molecule type" value="Genomic_DNA"/>
</dbReference>
<dbReference type="Proteomes" id="UP000244900">
    <property type="component" value="Chromosome"/>
</dbReference>
<evidence type="ECO:0000256" key="1">
    <source>
        <dbReference type="SAM" id="MobiDB-lite"/>
    </source>
</evidence>
<dbReference type="PROSITE" id="PS51257">
    <property type="entry name" value="PROKAR_LIPOPROTEIN"/>
    <property type="match status" value="1"/>
</dbReference>
<organism evidence="2 3">
    <name type="scientific">Streptomyces tirandamycinicus</name>
    <dbReference type="NCBI Taxonomy" id="2174846"/>
    <lineage>
        <taxon>Bacteria</taxon>
        <taxon>Bacillati</taxon>
        <taxon>Actinomycetota</taxon>
        <taxon>Actinomycetes</taxon>
        <taxon>Kitasatosporales</taxon>
        <taxon>Streptomycetaceae</taxon>
        <taxon>Streptomyces</taxon>
    </lineage>
</organism>
<protein>
    <submittedName>
        <fullName evidence="2">Uncharacterized protein</fullName>
    </submittedName>
</protein>
<accession>A0A2S1SZ68</accession>
<sequence>MRAESSPAARTGAVIAVTGAPLCTGTGCSSPGRALSGTAGEPGPTARSPGRRDRARSFKALGGGAS</sequence>
<dbReference type="KEGG" id="stir:DDW44_24990"/>
<keyword evidence="3" id="KW-1185">Reference proteome</keyword>
<evidence type="ECO:0000313" key="3">
    <source>
        <dbReference type="Proteomes" id="UP000244900"/>
    </source>
</evidence>
<evidence type="ECO:0000313" key="2">
    <source>
        <dbReference type="EMBL" id="AWI31671.1"/>
    </source>
</evidence>
<dbReference type="OrthoDB" id="9979046at2"/>
<gene>
    <name evidence="2" type="ORF">DDW44_24990</name>
</gene>
<feature type="region of interest" description="Disordered" evidence="1">
    <location>
        <begin position="26"/>
        <end position="66"/>
    </location>
</feature>